<dbReference type="Proteomes" id="UP001500002">
    <property type="component" value="Unassembled WGS sequence"/>
</dbReference>
<gene>
    <name evidence="2" type="ORF">GCM10009749_24830</name>
</gene>
<dbReference type="InterPro" id="IPR012912">
    <property type="entry name" value="Plasmid_pRiA4b_Orf3-like"/>
</dbReference>
<evidence type="ECO:0000313" key="3">
    <source>
        <dbReference type="Proteomes" id="UP001500002"/>
    </source>
</evidence>
<dbReference type="EMBL" id="BAAANJ010000009">
    <property type="protein sequence ID" value="GAA1814411.1"/>
    <property type="molecule type" value="Genomic_DNA"/>
</dbReference>
<sequence length="503" mass="55778">MTSRERFRLRITLQGSSPEIWRTLDVDGALRLDELHDAIQIAMGWRDCHLHQFTDHDPHVPERGIPRIGRPPRLWMPGDQLAEAQHDAQFTAQFGGPLDAFGRTRPEEQLIDEHEADVASAFEPNGGPLYYWYDFGDDWWHRIDLIERERVDAPGASQPPWARRTELVIGELVAPFEDSGGVHGYEELLERLADEQAPDHADAVAWVAATTWPETPPQPFDADTFDRDAVDDELRLRFELKSDMSGLLLGRDDDPVDESAAIVELLDALAPPLRGALRRRLRAAGALDQVAIDAETAARMVRPFTWLLGRVGDSGLTLTNAGWMPPATVREGMTTLGWADDWFGTANREDHTAPIRELRAAARTLGLIRLAKGRLLRTSAGAKLHDDPIALWRHVATAAVERRRGDLERLAAILAATELACGGDGELQPLSAAVARGLDALGWRRSDGWQLGAGDTIDLVRPTWYLLGQLGVLGPEQLRAWPRPPRPAVAEGRAFARAMLGVR</sequence>
<accession>A0ABP4YKK9</accession>
<feature type="domain" description="Plasmid pRiA4b Orf3-like" evidence="1">
    <location>
        <begin position="7"/>
        <end position="228"/>
    </location>
</feature>
<dbReference type="RefSeq" id="WP_344296602.1">
    <property type="nucleotide sequence ID" value="NZ_BAAANJ010000009.1"/>
</dbReference>
<organism evidence="2 3">
    <name type="scientific">Agromyces neolithicus</name>
    <dbReference type="NCBI Taxonomy" id="269420"/>
    <lineage>
        <taxon>Bacteria</taxon>
        <taxon>Bacillati</taxon>
        <taxon>Actinomycetota</taxon>
        <taxon>Actinomycetes</taxon>
        <taxon>Micrococcales</taxon>
        <taxon>Microbacteriaceae</taxon>
        <taxon>Agromyces</taxon>
    </lineage>
</organism>
<proteinExistence type="predicted"/>
<dbReference type="InterPro" id="IPR024047">
    <property type="entry name" value="MM3350-like_sf"/>
</dbReference>
<dbReference type="Pfam" id="PF07929">
    <property type="entry name" value="PRiA4_ORF3"/>
    <property type="match status" value="1"/>
</dbReference>
<protein>
    <recommendedName>
        <fullName evidence="1">Plasmid pRiA4b Orf3-like domain-containing protein</fullName>
    </recommendedName>
</protein>
<dbReference type="Gene3D" id="3.10.290.30">
    <property type="entry name" value="MM3350-like"/>
    <property type="match status" value="1"/>
</dbReference>
<dbReference type="SUPFAM" id="SSF159941">
    <property type="entry name" value="MM3350-like"/>
    <property type="match status" value="1"/>
</dbReference>
<dbReference type="PANTHER" id="PTHR41878">
    <property type="entry name" value="LEXA REPRESSOR-RELATED"/>
    <property type="match status" value="1"/>
</dbReference>
<name>A0ABP4YKK9_9MICO</name>
<keyword evidence="3" id="KW-1185">Reference proteome</keyword>
<evidence type="ECO:0000313" key="2">
    <source>
        <dbReference type="EMBL" id="GAA1814411.1"/>
    </source>
</evidence>
<reference evidence="3" key="1">
    <citation type="journal article" date="2019" name="Int. J. Syst. Evol. Microbiol.">
        <title>The Global Catalogue of Microorganisms (GCM) 10K type strain sequencing project: providing services to taxonomists for standard genome sequencing and annotation.</title>
        <authorList>
            <consortium name="The Broad Institute Genomics Platform"/>
            <consortium name="The Broad Institute Genome Sequencing Center for Infectious Disease"/>
            <person name="Wu L."/>
            <person name="Ma J."/>
        </authorList>
    </citation>
    <scope>NUCLEOTIDE SEQUENCE [LARGE SCALE GENOMIC DNA]</scope>
    <source>
        <strain evidence="3">JCM 14322</strain>
    </source>
</reference>
<dbReference type="PANTHER" id="PTHR41878:SF1">
    <property type="entry name" value="TNPR PROTEIN"/>
    <property type="match status" value="1"/>
</dbReference>
<comment type="caution">
    <text evidence="2">The sequence shown here is derived from an EMBL/GenBank/DDBJ whole genome shotgun (WGS) entry which is preliminary data.</text>
</comment>
<evidence type="ECO:0000259" key="1">
    <source>
        <dbReference type="Pfam" id="PF07929"/>
    </source>
</evidence>